<keyword evidence="3" id="KW-1185">Reference proteome</keyword>
<comment type="caution">
    <text evidence="2">The sequence shown here is derived from an EMBL/GenBank/DDBJ whole genome shotgun (WGS) entry which is preliminary data.</text>
</comment>
<dbReference type="EMBL" id="JAUHHV010000008">
    <property type="protein sequence ID" value="KAK1416554.1"/>
    <property type="molecule type" value="Genomic_DNA"/>
</dbReference>
<dbReference type="PANTHER" id="PTHR33416">
    <property type="entry name" value="NUCLEAR PORE COMPLEX PROTEIN NUP1"/>
    <property type="match status" value="1"/>
</dbReference>
<feature type="region of interest" description="Disordered" evidence="1">
    <location>
        <begin position="1132"/>
        <end position="1264"/>
    </location>
</feature>
<sequence>MATSGDGTAPYQTTGAGGKFRKKPFRRNIPATPYDRPPTAIRNDNPSMLKKLVDPASRLISAGAHKLFDVFRKSLPSPSLKLPEINEEPQNVLHKEGGDGSSASISAATGVSDLEVLLQQKTFTRSEVQRLTSLLHSKTIEPPSDNSLKKHGDKRDDFNAAIATPVGASRVLEEETASPAELAKYYMGSRLTSQATRQDSKLIPRTPITPVAQMAANSLRNLENGFVTPRSRGRSAMYTMARGPYSTSPSTFCQQGVKLDYGHGAALTSSQGHAGKMALKRRSSVLDEDIGSGGPLRRIRQKANLISQSDKKELGYPVFHQPSGEGQTLLLTNEPEPKVPNYASVPTKSTQTANKILQHLDKPSRIEKSSVSTLSGMRDNSPNELRLDMLHGQALRSLEKVDSPKFLPRSHDIQKPMASESTLQSKDKTEENCVSKFPLSHNMLTSVGVDKTDTLKDKAPIVEIADLPSKVIEEPQKRHAFQMSAPEDSFEMDDDDDDIHENGHVSLPFLENNKSETSAADIIKTPTLAVVSKIPELVENNKPKFSEVSKVPEQFELKKAENDISTPKTDFGSLGGSVNEQGIGFKIPVSSFSSPSVTATQTSEFTQSTFQMEKNPPVKVSPFLFSANEQPNAGSDSNLTDSISVFNSVPKNDQVKFSVSNKDDNGNWNGNDQKSTNMFGKSESVSAAASAVTSTNGIFSFGTSTKNLNNSDTTPASNPPTFPPLAPLPASTANATTISAASTMTVISTTSAPAVISSVSVSPQAFSFGSATSTAPTTSVAETGNTGTSTSSPFAITTFATTTTTTGSGLFGFSSPAAATSTLTTTESGPFGFSSSAAATSTTNSTTAAGSGLFGVSSAVAPTSTATTTGSGLFGFSSSAAATSTTTGSGLFGFSSPAAATSTTNTGSGPFGFGSSAATSTTTTGSGLFGFSSPAAATSTTPTGSGLFGFSSPAASTSTTTTTATGSGLFGFGSSAAATAATSTGSGPFGFGSSAAATSTTTSQSQGSFFNITNGFQASTNASSSSTLFGSSAPAFGSSSNFGITSVGPTSETKSGNSTGASTNSIFGSTWQQPQQSSGFGSTFTSSPSPSVFSFGASSASTPSFVTAGASSSSFGGSSVFGNSTPVFGAVAATSPSNNNNNNNNNNNSDQMSMEDSMAEDSMQTHSPVSPFGQAPVSPFGQAPVSAPGFMFGQATPTPAPALNPPAASFSFGGQPNQAPPPQNPFQSSSVEFNAGGGSFSLGSGGEKSNRRIVRVMKSKNRKK</sequence>
<feature type="region of interest" description="Disordered" evidence="1">
    <location>
        <begin position="1047"/>
        <end position="1083"/>
    </location>
</feature>
<proteinExistence type="predicted"/>
<feature type="compositionally biased region" description="Low complexity" evidence="1">
    <location>
        <begin position="1205"/>
        <end position="1217"/>
    </location>
</feature>
<feature type="region of interest" description="Disordered" evidence="1">
    <location>
        <begin position="1"/>
        <end position="46"/>
    </location>
</feature>
<feature type="region of interest" description="Disordered" evidence="1">
    <location>
        <begin position="656"/>
        <end position="678"/>
    </location>
</feature>
<dbReference type="GO" id="GO:0005635">
    <property type="term" value="C:nuclear envelope"/>
    <property type="evidence" value="ECO:0007669"/>
    <property type="project" value="TreeGrafter"/>
</dbReference>
<feature type="compositionally biased region" description="Low complexity" evidence="1">
    <location>
        <begin position="1138"/>
        <end position="1164"/>
    </location>
</feature>
<name>A0AAD8NPD1_TARER</name>
<feature type="compositionally biased region" description="Polar residues" evidence="1">
    <location>
        <begin position="1"/>
        <end position="14"/>
    </location>
</feature>
<dbReference type="GO" id="GO:0016973">
    <property type="term" value="P:poly(A)+ mRNA export from nucleus"/>
    <property type="evidence" value="ECO:0007669"/>
    <property type="project" value="TreeGrafter"/>
</dbReference>
<dbReference type="AlphaFoldDB" id="A0AAD8NPD1"/>
<feature type="region of interest" description="Disordered" evidence="1">
    <location>
        <begin position="81"/>
        <end position="105"/>
    </location>
</feature>
<evidence type="ECO:0008006" key="4">
    <source>
        <dbReference type="Google" id="ProtNLM"/>
    </source>
</evidence>
<feature type="compositionally biased region" description="Basic residues" evidence="1">
    <location>
        <begin position="1251"/>
        <end position="1264"/>
    </location>
</feature>
<feature type="compositionally biased region" description="Pro residues" evidence="1">
    <location>
        <begin position="717"/>
        <end position="727"/>
    </location>
</feature>
<evidence type="ECO:0000313" key="3">
    <source>
        <dbReference type="Proteomes" id="UP001229421"/>
    </source>
</evidence>
<dbReference type="Proteomes" id="UP001229421">
    <property type="component" value="Unassembled WGS sequence"/>
</dbReference>
<gene>
    <name evidence="2" type="ORF">QVD17_32345</name>
</gene>
<dbReference type="GO" id="GO:0071763">
    <property type="term" value="P:nuclear membrane organization"/>
    <property type="evidence" value="ECO:0007669"/>
    <property type="project" value="TreeGrafter"/>
</dbReference>
<dbReference type="PANTHER" id="PTHR33416:SF32">
    <property type="entry name" value="NUCLEAR PORE COMPLEX PROTEIN NUP1"/>
    <property type="match status" value="1"/>
</dbReference>
<feature type="compositionally biased region" description="Gly residues" evidence="1">
    <location>
        <begin position="1235"/>
        <end position="1246"/>
    </location>
</feature>
<reference evidence="2" key="1">
    <citation type="journal article" date="2023" name="bioRxiv">
        <title>Improved chromosome-level genome assembly for marigold (Tagetes erecta).</title>
        <authorList>
            <person name="Jiang F."/>
            <person name="Yuan L."/>
            <person name="Wang S."/>
            <person name="Wang H."/>
            <person name="Xu D."/>
            <person name="Wang A."/>
            <person name="Fan W."/>
        </authorList>
    </citation>
    <scope>NUCLEOTIDE SEQUENCE</scope>
    <source>
        <strain evidence="2">WSJ</strain>
        <tissue evidence="2">Leaf</tissue>
    </source>
</reference>
<accession>A0AAD8NPD1</accession>
<feature type="region of interest" description="Disordered" evidence="1">
    <location>
        <begin position="705"/>
        <end position="727"/>
    </location>
</feature>
<evidence type="ECO:0000313" key="2">
    <source>
        <dbReference type="EMBL" id="KAK1416554.1"/>
    </source>
</evidence>
<organism evidence="2 3">
    <name type="scientific">Tagetes erecta</name>
    <name type="common">African marigold</name>
    <dbReference type="NCBI Taxonomy" id="13708"/>
    <lineage>
        <taxon>Eukaryota</taxon>
        <taxon>Viridiplantae</taxon>
        <taxon>Streptophyta</taxon>
        <taxon>Embryophyta</taxon>
        <taxon>Tracheophyta</taxon>
        <taxon>Spermatophyta</taxon>
        <taxon>Magnoliopsida</taxon>
        <taxon>eudicotyledons</taxon>
        <taxon>Gunneridae</taxon>
        <taxon>Pentapetalae</taxon>
        <taxon>asterids</taxon>
        <taxon>campanulids</taxon>
        <taxon>Asterales</taxon>
        <taxon>Asteraceae</taxon>
        <taxon>Asteroideae</taxon>
        <taxon>Heliantheae alliance</taxon>
        <taxon>Tageteae</taxon>
        <taxon>Tagetes</taxon>
    </lineage>
</organism>
<protein>
    <recommendedName>
        <fullName evidence="4">Nuclear pore complex protein NUP1</fullName>
    </recommendedName>
</protein>
<feature type="compositionally biased region" description="Polar residues" evidence="1">
    <location>
        <begin position="1047"/>
        <end position="1076"/>
    </location>
</feature>
<evidence type="ECO:0000256" key="1">
    <source>
        <dbReference type="SAM" id="MobiDB-lite"/>
    </source>
</evidence>